<accession>A0A154BPA2</accession>
<dbReference type="AlphaFoldDB" id="A0A154BPA2"/>
<evidence type="ECO:0000313" key="2">
    <source>
        <dbReference type="Proteomes" id="UP000076268"/>
    </source>
</evidence>
<organism evidence="1 2">
    <name type="scientific">Anaerosporomusa subterranea</name>
    <dbReference type="NCBI Taxonomy" id="1794912"/>
    <lineage>
        <taxon>Bacteria</taxon>
        <taxon>Bacillati</taxon>
        <taxon>Bacillota</taxon>
        <taxon>Negativicutes</taxon>
        <taxon>Acetonemataceae</taxon>
        <taxon>Anaerosporomusa</taxon>
    </lineage>
</organism>
<comment type="caution">
    <text evidence="1">The sequence shown here is derived from an EMBL/GenBank/DDBJ whole genome shotgun (WGS) entry which is preliminary data.</text>
</comment>
<evidence type="ECO:0008006" key="3">
    <source>
        <dbReference type="Google" id="ProtNLM"/>
    </source>
</evidence>
<sequence>MIISASRRTDIPAFYSEWFIKRLREGFAYIKNPRNSQRIASVELNADVVDCIVFWTKNAQPMLSQLDTIDTMGYPYYFQFTITPYDEQVEKGLPAKSEIMETFKRLSDKIGRHRVVWRYDPIIVNEQLSVQYHFDMFGKMCDILCGYTNKCTFSFIDLYAKMQKSVKGIVDSEVNTLNINQIAQGFSAIAKGHSLELATCSELIDLSSYGIAHASCIDQAMIEDVIGCSIRAKKDTNQRLDCACMDSIDIGAYDCCSHGCVYCYATTSENLVRKNRQLHESDSPMLIGHPAGDEIMTTRETKSLKIMQMSLL</sequence>
<protein>
    <recommendedName>
        <fullName evidence="3">DNA repair photolyase</fullName>
    </recommendedName>
</protein>
<dbReference type="Proteomes" id="UP000076268">
    <property type="component" value="Unassembled WGS sequence"/>
</dbReference>
<evidence type="ECO:0000313" key="1">
    <source>
        <dbReference type="EMBL" id="KYZ75338.1"/>
    </source>
</evidence>
<dbReference type="InterPro" id="IPR014998">
    <property type="entry name" value="DUF1848"/>
</dbReference>
<name>A0A154BPA2_ANASB</name>
<dbReference type="Pfam" id="PF08902">
    <property type="entry name" value="DUF1848"/>
    <property type="match status" value="1"/>
</dbReference>
<dbReference type="RefSeq" id="WP_066245040.1">
    <property type="nucleotide sequence ID" value="NZ_LSGP01000025.1"/>
</dbReference>
<dbReference type="OrthoDB" id="9771212at2"/>
<proteinExistence type="predicted"/>
<keyword evidence="2" id="KW-1185">Reference proteome</keyword>
<dbReference type="STRING" id="1794912.AXX12_14380"/>
<dbReference type="EMBL" id="LSGP01000025">
    <property type="protein sequence ID" value="KYZ75338.1"/>
    <property type="molecule type" value="Genomic_DNA"/>
</dbReference>
<reference evidence="1 2" key="1">
    <citation type="submission" date="2016-02" db="EMBL/GenBank/DDBJ databases">
        <title>Anaerosporomusa subterraneum gen. nov., sp. nov., a spore-forming obligate anaerobe isolated from saprolite.</title>
        <authorList>
            <person name="Choi J.K."/>
            <person name="Shah M."/>
            <person name="Yee N."/>
        </authorList>
    </citation>
    <scope>NUCLEOTIDE SEQUENCE [LARGE SCALE GENOMIC DNA]</scope>
    <source>
        <strain evidence="1 2">RU4</strain>
    </source>
</reference>
<gene>
    <name evidence="1" type="ORF">AXX12_14380</name>
</gene>